<evidence type="ECO:0000313" key="4">
    <source>
        <dbReference type="EMBL" id="RGC44075.1"/>
    </source>
</evidence>
<dbReference type="PANTHER" id="PTHR11014">
    <property type="entry name" value="PEPTIDASE M20 FAMILY MEMBER"/>
    <property type="match status" value="1"/>
</dbReference>
<evidence type="ECO:0000256" key="1">
    <source>
        <dbReference type="ARBA" id="ARBA00022801"/>
    </source>
</evidence>
<proteinExistence type="predicted"/>
<dbReference type="Gene3D" id="3.30.70.360">
    <property type="match status" value="1"/>
</dbReference>
<dbReference type="CDD" id="cd03886">
    <property type="entry name" value="M20_Acy1"/>
    <property type="match status" value="1"/>
</dbReference>
<dbReference type="FunFam" id="3.30.70.360:FF:000001">
    <property type="entry name" value="N-acetyldiaminopimelate deacetylase"/>
    <property type="match status" value="1"/>
</dbReference>
<keyword evidence="5" id="KW-1185">Reference proteome</keyword>
<dbReference type="PANTHER" id="PTHR11014:SF63">
    <property type="entry name" value="METALLOPEPTIDASE, PUTATIVE (AFU_ORTHOLOGUE AFUA_6G09600)-RELATED"/>
    <property type="match status" value="1"/>
</dbReference>
<feature type="binding site" evidence="2">
    <location>
        <position position="100"/>
    </location>
    <ligand>
        <name>Mn(2+)</name>
        <dbReference type="ChEBI" id="CHEBI:29035"/>
        <label>2</label>
    </ligand>
</feature>
<dbReference type="GO" id="GO:0019877">
    <property type="term" value="P:diaminopimelate biosynthetic process"/>
    <property type="evidence" value="ECO:0007669"/>
    <property type="project" value="UniProtKB-ARBA"/>
</dbReference>
<dbReference type="PIRSF" id="PIRSF005962">
    <property type="entry name" value="Pept_M20D_amidohydro"/>
    <property type="match status" value="1"/>
</dbReference>
<dbReference type="Pfam" id="PF07687">
    <property type="entry name" value="M20_dimer"/>
    <property type="match status" value="1"/>
</dbReference>
<feature type="binding site" evidence="2">
    <location>
        <position position="102"/>
    </location>
    <ligand>
        <name>Mn(2+)</name>
        <dbReference type="ChEBI" id="CHEBI:29035"/>
        <label>2</label>
    </ligand>
</feature>
<dbReference type="Pfam" id="PF01546">
    <property type="entry name" value="Peptidase_M20"/>
    <property type="match status" value="1"/>
</dbReference>
<feature type="domain" description="Peptidase M20 dimerisation" evidence="3">
    <location>
        <begin position="185"/>
        <end position="276"/>
    </location>
</feature>
<sequence length="391" mass="42702">MQSSIVSEAKAIENELIAHRRHLHQNPELGFDLPETTAYVMQQLREYGYEPKAVGKAGISAVIGPDGGKTFLIRGDMDALPMKEETGLPFSSINGKMHACGHDFHTSALLGAAKLLKAHESELKGQVKLMFQPAEEIMDGANDMIAAGILENPHVDAAMAMHVLHDNLGKAGYTRGTGCGSSDVFTIKVKGVGGHGAAPHLNVDPINVACHIQLALQTINSREINPNELIVLTICSIHGGTAANIMPDEAVMQGTIRTMNMDVKAFARQRLIDICEGVCKTFRAECEIDFIGDGIPPMYNDDQLLTDTIRYIDDLLGESTAQPIERMTGSEDFSALSVKVPSVLYWFGTGSTEEGYNYGVHDCRVTFNEEAIHRMAAVYTECAMRWLEEHQ</sequence>
<accession>A0A3E2XJX8</accession>
<feature type="binding site" evidence="2">
    <location>
        <position position="136"/>
    </location>
    <ligand>
        <name>Mn(2+)</name>
        <dbReference type="ChEBI" id="CHEBI:29035"/>
        <label>2</label>
    </ligand>
</feature>
<dbReference type="GO" id="GO:0050118">
    <property type="term" value="F:N-acetyldiaminopimelate deacetylase activity"/>
    <property type="evidence" value="ECO:0007669"/>
    <property type="project" value="UniProtKB-ARBA"/>
</dbReference>
<protein>
    <submittedName>
        <fullName evidence="4">Amidohydrolase</fullName>
    </submittedName>
</protein>
<dbReference type="NCBIfam" id="TIGR01891">
    <property type="entry name" value="amidohydrolases"/>
    <property type="match status" value="1"/>
</dbReference>
<dbReference type="InterPro" id="IPR002933">
    <property type="entry name" value="Peptidase_M20"/>
</dbReference>
<dbReference type="RefSeq" id="WP_117541365.1">
    <property type="nucleotide sequence ID" value="NZ_JAQCWV010000006.1"/>
</dbReference>
<dbReference type="AlphaFoldDB" id="A0A3E2XJX8"/>
<keyword evidence="1 4" id="KW-0378">Hydrolase</keyword>
<dbReference type="SUPFAM" id="SSF53187">
    <property type="entry name" value="Zn-dependent exopeptidases"/>
    <property type="match status" value="1"/>
</dbReference>
<gene>
    <name evidence="4" type="ORF">DW747_13965</name>
</gene>
<keyword evidence="2" id="KW-0479">Metal-binding</keyword>
<organism evidence="4 5">
    <name type="scientific">Coprococcus catus</name>
    <dbReference type="NCBI Taxonomy" id="116085"/>
    <lineage>
        <taxon>Bacteria</taxon>
        <taxon>Bacillati</taxon>
        <taxon>Bacillota</taxon>
        <taxon>Clostridia</taxon>
        <taxon>Lachnospirales</taxon>
        <taxon>Lachnospiraceae</taxon>
        <taxon>Coprococcus</taxon>
    </lineage>
</organism>
<evidence type="ECO:0000313" key="5">
    <source>
        <dbReference type="Proteomes" id="UP000261231"/>
    </source>
</evidence>
<evidence type="ECO:0000259" key="3">
    <source>
        <dbReference type="Pfam" id="PF07687"/>
    </source>
</evidence>
<dbReference type="InterPro" id="IPR036264">
    <property type="entry name" value="Bact_exopeptidase_dim_dom"/>
</dbReference>
<dbReference type="Gene3D" id="3.40.630.10">
    <property type="entry name" value="Zn peptidases"/>
    <property type="match status" value="1"/>
</dbReference>
<feature type="binding site" evidence="2">
    <location>
        <position position="361"/>
    </location>
    <ligand>
        <name>Mn(2+)</name>
        <dbReference type="ChEBI" id="CHEBI:29035"/>
        <label>2</label>
    </ligand>
</feature>
<evidence type="ECO:0000256" key="2">
    <source>
        <dbReference type="PIRSR" id="PIRSR005962-1"/>
    </source>
</evidence>
<reference evidence="4 5" key="1">
    <citation type="submission" date="2018-08" db="EMBL/GenBank/DDBJ databases">
        <title>A genome reference for cultivated species of the human gut microbiota.</title>
        <authorList>
            <person name="Zou Y."/>
            <person name="Xue W."/>
            <person name="Luo G."/>
        </authorList>
    </citation>
    <scope>NUCLEOTIDE SEQUENCE [LARGE SCALE GENOMIC DNA]</scope>
    <source>
        <strain evidence="4 5">AM28-39</strain>
    </source>
</reference>
<name>A0A3E2XJX8_9FIRM</name>
<dbReference type="InterPro" id="IPR011650">
    <property type="entry name" value="Peptidase_M20_dimer"/>
</dbReference>
<dbReference type="EMBL" id="QVFD01000017">
    <property type="protein sequence ID" value="RGC44075.1"/>
    <property type="molecule type" value="Genomic_DNA"/>
</dbReference>
<keyword evidence="2" id="KW-0464">Manganese</keyword>
<dbReference type="Proteomes" id="UP000261231">
    <property type="component" value="Unassembled WGS sequence"/>
</dbReference>
<comment type="cofactor">
    <cofactor evidence="2">
        <name>Mn(2+)</name>
        <dbReference type="ChEBI" id="CHEBI:29035"/>
    </cofactor>
    <text evidence="2">The Mn(2+) ion enhances activity.</text>
</comment>
<dbReference type="SUPFAM" id="SSF55031">
    <property type="entry name" value="Bacterial exopeptidase dimerisation domain"/>
    <property type="match status" value="1"/>
</dbReference>
<dbReference type="OrthoDB" id="9776731at2"/>
<dbReference type="GO" id="GO:0046872">
    <property type="term" value="F:metal ion binding"/>
    <property type="evidence" value="ECO:0007669"/>
    <property type="project" value="UniProtKB-KW"/>
</dbReference>
<comment type="caution">
    <text evidence="4">The sequence shown here is derived from an EMBL/GenBank/DDBJ whole genome shotgun (WGS) entry which is preliminary data.</text>
</comment>
<dbReference type="InterPro" id="IPR017439">
    <property type="entry name" value="Amidohydrolase"/>
</dbReference>
<feature type="binding site" evidence="2">
    <location>
        <position position="162"/>
    </location>
    <ligand>
        <name>Mn(2+)</name>
        <dbReference type="ChEBI" id="CHEBI:29035"/>
        <label>2</label>
    </ligand>
</feature>